<feature type="domain" description="STAS" evidence="7">
    <location>
        <begin position="675"/>
        <end position="817"/>
    </location>
</feature>
<feature type="transmembrane region" description="Helical" evidence="6">
    <location>
        <begin position="425"/>
        <end position="443"/>
    </location>
</feature>
<keyword evidence="4 6" id="KW-0472">Membrane</keyword>
<feature type="transmembrane region" description="Helical" evidence="6">
    <location>
        <begin position="395"/>
        <end position="413"/>
    </location>
</feature>
<dbReference type="NCBIfam" id="TIGR00815">
    <property type="entry name" value="sulP"/>
    <property type="match status" value="1"/>
</dbReference>
<dbReference type="FunCoup" id="A0A151ZBD1">
    <property type="interactions" value="23"/>
</dbReference>
<feature type="region of interest" description="Disordered" evidence="5">
    <location>
        <begin position="1"/>
        <end position="41"/>
    </location>
</feature>
<dbReference type="SUPFAM" id="SSF52091">
    <property type="entry name" value="SpoIIaa-like"/>
    <property type="match status" value="1"/>
</dbReference>
<dbReference type="OMA" id="PALYWIP"/>
<dbReference type="Pfam" id="PF00916">
    <property type="entry name" value="Sulfate_transp"/>
    <property type="match status" value="1"/>
</dbReference>
<organism evidence="8 9">
    <name type="scientific">Tieghemostelium lacteum</name>
    <name type="common">Slime mold</name>
    <name type="synonym">Dictyostelium lacteum</name>
    <dbReference type="NCBI Taxonomy" id="361077"/>
    <lineage>
        <taxon>Eukaryota</taxon>
        <taxon>Amoebozoa</taxon>
        <taxon>Evosea</taxon>
        <taxon>Eumycetozoa</taxon>
        <taxon>Dictyostelia</taxon>
        <taxon>Dictyosteliales</taxon>
        <taxon>Raperosteliaceae</taxon>
        <taxon>Tieghemostelium</taxon>
    </lineage>
</organism>
<dbReference type="OrthoDB" id="288203at2759"/>
<keyword evidence="9" id="KW-1185">Reference proteome</keyword>
<feature type="transmembrane region" description="Helical" evidence="6">
    <location>
        <begin position="566"/>
        <end position="587"/>
    </location>
</feature>
<name>A0A151ZBD1_TIELA</name>
<dbReference type="Pfam" id="PF01740">
    <property type="entry name" value="STAS"/>
    <property type="match status" value="1"/>
</dbReference>
<dbReference type="PROSITE" id="PS50801">
    <property type="entry name" value="STAS"/>
    <property type="match status" value="1"/>
</dbReference>
<dbReference type="Gene3D" id="3.30.750.24">
    <property type="entry name" value="STAS domain"/>
    <property type="match status" value="1"/>
</dbReference>
<protein>
    <submittedName>
        <fullName evidence="8">Sulfate transporter</fullName>
    </submittedName>
</protein>
<dbReference type="PANTHER" id="PTHR11814">
    <property type="entry name" value="SULFATE TRANSPORTER"/>
    <property type="match status" value="1"/>
</dbReference>
<feature type="transmembrane region" description="Helical" evidence="6">
    <location>
        <begin position="526"/>
        <end position="546"/>
    </location>
</feature>
<dbReference type="InParanoid" id="A0A151ZBD1"/>
<feature type="transmembrane region" description="Helical" evidence="6">
    <location>
        <begin position="486"/>
        <end position="506"/>
    </location>
</feature>
<dbReference type="AlphaFoldDB" id="A0A151ZBD1"/>
<evidence type="ECO:0000256" key="2">
    <source>
        <dbReference type="ARBA" id="ARBA00022692"/>
    </source>
</evidence>
<dbReference type="GO" id="GO:0055085">
    <property type="term" value="P:transmembrane transport"/>
    <property type="evidence" value="ECO:0007669"/>
    <property type="project" value="InterPro"/>
</dbReference>
<dbReference type="InterPro" id="IPR002645">
    <property type="entry name" value="STAS_dom"/>
</dbReference>
<dbReference type="STRING" id="361077.A0A151ZBD1"/>
<evidence type="ECO:0000259" key="7">
    <source>
        <dbReference type="PROSITE" id="PS50801"/>
    </source>
</evidence>
<proteinExistence type="predicted"/>
<comment type="caution">
    <text evidence="8">The sequence shown here is derived from an EMBL/GenBank/DDBJ whole genome shotgun (WGS) entry which is preliminary data.</text>
</comment>
<dbReference type="CDD" id="cd07042">
    <property type="entry name" value="STAS_SulP_like_sulfate_transporter"/>
    <property type="match status" value="1"/>
</dbReference>
<dbReference type="InterPro" id="IPR001902">
    <property type="entry name" value="SLC26A/SulP_fam"/>
</dbReference>
<evidence type="ECO:0000313" key="9">
    <source>
        <dbReference type="Proteomes" id="UP000076078"/>
    </source>
</evidence>
<evidence type="ECO:0000256" key="3">
    <source>
        <dbReference type="ARBA" id="ARBA00022989"/>
    </source>
</evidence>
<evidence type="ECO:0000313" key="8">
    <source>
        <dbReference type="EMBL" id="KYQ91249.1"/>
    </source>
</evidence>
<comment type="subcellular location">
    <subcellularLocation>
        <location evidence="1">Membrane</location>
        <topology evidence="1">Multi-pass membrane protein</topology>
    </subcellularLocation>
</comment>
<feature type="transmembrane region" description="Helical" evidence="6">
    <location>
        <begin position="317"/>
        <end position="341"/>
    </location>
</feature>
<reference evidence="8 9" key="1">
    <citation type="submission" date="2015-12" db="EMBL/GenBank/DDBJ databases">
        <title>Dictyostelia acquired genes for synthesis and detection of signals that induce cell-type specialization by lateral gene transfer from prokaryotes.</title>
        <authorList>
            <person name="Gloeckner G."/>
            <person name="Schaap P."/>
        </authorList>
    </citation>
    <scope>NUCLEOTIDE SEQUENCE [LARGE SCALE GENOMIC DNA]</scope>
    <source>
        <strain evidence="8 9">TK</strain>
    </source>
</reference>
<dbReference type="Proteomes" id="UP000076078">
    <property type="component" value="Unassembled WGS sequence"/>
</dbReference>
<dbReference type="InterPro" id="IPR036513">
    <property type="entry name" value="STAS_dom_sf"/>
</dbReference>
<evidence type="ECO:0000256" key="6">
    <source>
        <dbReference type="SAM" id="Phobius"/>
    </source>
</evidence>
<keyword evidence="3 6" id="KW-1133">Transmembrane helix</keyword>
<evidence type="ECO:0000256" key="5">
    <source>
        <dbReference type="SAM" id="MobiDB-lite"/>
    </source>
</evidence>
<sequence length="880" mass="97977">MVNNKYKTLNEEDQEKNTNEKKILNNSQVFEENDEDMTSNPSTDDYAIEIKESKLYYLPPSTSAVGGSKGILGQSTGKLNNNSPMLVSPKQVSGSPLNSPKIPPPLSLLNELKHSGTVIVPNTTENDNSNFDNIPLHNGVPIQQQKSMSSTPTLSSTSTSLIPPEPIQIEEIEQINSGDQRNIDDDEGDFLNTIRQITKFKFKRQRVKKRLRDYFIALVPIIQWLPQYNWKSSIKSDLTAGLTVGVMLIPQGMAYSLVAGLPPIYGLYSSIIPVLAYAIFGTSRQLSVGPFAIISLLVSETVNGEVGIDNHDTQRRISVAILLAFVCGLIQIVLGLLRFGFVANFLSDPVKTGFTSGCALIIGSSQIKHIFGYAVENSNFLALLMFRYLKDIKQTNWWSFLLATSGILMLYAIKKINCRWKIKIPGPLVVVVIYTFFSFIFNLESNCHIGVVGNVPSGIPLPSFPVVTHDPLQPGQEDPDTNWFRVALRITPGALVLVLVGFISSVSIGAKFGEKFHYKIDPNQELIALGASDFLGSFFLCFPVGASLSRTAVNAQSGAVSQVASFISTAIIVLSVFLLTPIVYYLPKAILSSIVIMAVVDMVEYQMAIELWKVHRKDLMLFCVSFFSTICLGILQGIIIGMVGSLLLIVYNSAYPPFAVLGRMPGTETYKNIKRVQQAETFKGIRVVRIDGSIYFANTAFIKKKLIHYEPFHKNPEEDLDSDEETLTEPEEPIRVTIDNTTFIGAIILDFSSVNDIDSTGIRMLKELVDDFRTREIVIYFASVKGYVRDRMKKGGVVEHYGADHFFWTINDAVEHHLYLLRQAKRQQPKDKNTLIRTSLKNSITNDIECGGNNVILDYTTQTDEYNNLDGIPLKTFYPK</sequence>
<dbReference type="GO" id="GO:0016020">
    <property type="term" value="C:membrane"/>
    <property type="evidence" value="ECO:0007669"/>
    <property type="project" value="UniProtKB-SubCell"/>
</dbReference>
<feature type="transmembrane region" description="Helical" evidence="6">
    <location>
        <begin position="619"/>
        <end position="651"/>
    </location>
</feature>
<gene>
    <name evidence="8" type="ORF">DLAC_08182</name>
</gene>
<dbReference type="InterPro" id="IPR011547">
    <property type="entry name" value="SLC26A/SulP_dom"/>
</dbReference>
<accession>A0A151ZBD1</accession>
<evidence type="ECO:0000256" key="1">
    <source>
        <dbReference type="ARBA" id="ARBA00004141"/>
    </source>
</evidence>
<keyword evidence="2 6" id="KW-0812">Transmembrane</keyword>
<evidence type="ECO:0000256" key="4">
    <source>
        <dbReference type="ARBA" id="ARBA00023136"/>
    </source>
</evidence>
<dbReference type="EMBL" id="LODT01000035">
    <property type="protein sequence ID" value="KYQ91249.1"/>
    <property type="molecule type" value="Genomic_DNA"/>
</dbReference>
<feature type="transmembrane region" description="Helical" evidence="6">
    <location>
        <begin position="211"/>
        <end position="228"/>
    </location>
</feature>